<reference evidence="4" key="2">
    <citation type="submission" date="2016-12" db="EMBL/GenBank/DDBJ databases">
        <title>Whole genome sequencing of Sphingomonas sp. ABOJV.</title>
        <authorList>
            <person name="Conlan S."/>
            <person name="Thomas P.J."/>
            <person name="Mullikin J."/>
            <person name="Palmore T.N."/>
            <person name="Frank K.M."/>
            <person name="Segre J.A."/>
        </authorList>
    </citation>
    <scope>NUCLEOTIDE SEQUENCE [LARGE SCALE GENOMIC DNA]</scope>
    <source>
        <strain evidence="4">ABOJV</strain>
    </source>
</reference>
<dbReference type="PANTHER" id="PTHR43130:SF2">
    <property type="entry name" value="DJ-1_PFPI DOMAIN-CONTAINING PROTEIN"/>
    <property type="match status" value="1"/>
</dbReference>
<evidence type="ECO:0000313" key="3">
    <source>
        <dbReference type="EMBL" id="RSV03137.1"/>
    </source>
</evidence>
<proteinExistence type="predicted"/>
<sequence>MLGAKGAGPGRPKIAMLVHPKMVLQDLVGPLTVFNIMHSEIHLVWKTLDPVMSEVGIAVTPSTTLRDCPEKLDVLFAPGGLGGTLDMMDDPEVVEFFAHHGKSARYVTSDCTGSLLLGAAGLLRGYRAASHWTVRELVALMGGIPSSERVCIDRNRITGGGVTAGIDFALTLASLLRSPEEAQAYQLTIEYAPEPPFNAGRPDTAPAAITERITASRAAIVARAREKSRIAGEKLRG</sequence>
<evidence type="ECO:0000313" key="5">
    <source>
        <dbReference type="Proteomes" id="UP000286681"/>
    </source>
</evidence>
<dbReference type="EMBL" id="QQWO01000008">
    <property type="protein sequence ID" value="RSV03137.1"/>
    <property type="molecule type" value="Genomic_DNA"/>
</dbReference>
<evidence type="ECO:0000259" key="1">
    <source>
        <dbReference type="Pfam" id="PF01965"/>
    </source>
</evidence>
<dbReference type="InterPro" id="IPR052158">
    <property type="entry name" value="INH-QAR"/>
</dbReference>
<organism evidence="2 4">
    <name type="scientific">Sphingomonas koreensis</name>
    <dbReference type="NCBI Taxonomy" id="93064"/>
    <lineage>
        <taxon>Bacteria</taxon>
        <taxon>Pseudomonadati</taxon>
        <taxon>Pseudomonadota</taxon>
        <taxon>Alphaproteobacteria</taxon>
        <taxon>Sphingomonadales</taxon>
        <taxon>Sphingomonadaceae</taxon>
        <taxon>Sphingomonas</taxon>
    </lineage>
</organism>
<keyword evidence="4" id="KW-1185">Reference proteome</keyword>
<reference evidence="3 5" key="3">
    <citation type="submission" date="2018-07" db="EMBL/GenBank/DDBJ databases">
        <title>Genomic and Epidemiologic Investigation of an Indolent Hospital Outbreak.</title>
        <authorList>
            <person name="Johnson R.C."/>
            <person name="Deming C."/>
            <person name="Conlan S."/>
            <person name="Zellmer C.J."/>
            <person name="Michelin A.V."/>
            <person name="Lee-Lin S."/>
            <person name="Thomas P.J."/>
            <person name="Park M."/>
            <person name="Weingarten R.A."/>
            <person name="Less J."/>
            <person name="Dekker J.P."/>
            <person name="Frank K.M."/>
            <person name="Musser K.A."/>
            <person name="Mcquiston J.R."/>
            <person name="Henderson D.K."/>
            <person name="Lau A.F."/>
            <person name="Palmore T.N."/>
            <person name="Segre J.A."/>
        </authorList>
    </citation>
    <scope>NUCLEOTIDE SEQUENCE [LARGE SCALE GENOMIC DNA]</scope>
    <source>
        <strain evidence="3 5">SK-NIH.Env10_0317</strain>
    </source>
</reference>
<dbReference type="SUPFAM" id="SSF52317">
    <property type="entry name" value="Class I glutamine amidotransferase-like"/>
    <property type="match status" value="1"/>
</dbReference>
<dbReference type="Pfam" id="PF01965">
    <property type="entry name" value="DJ-1_PfpI"/>
    <property type="match status" value="1"/>
</dbReference>
<dbReference type="InterPro" id="IPR029062">
    <property type="entry name" value="Class_I_gatase-like"/>
</dbReference>
<dbReference type="EMBL" id="CP018820">
    <property type="protein sequence ID" value="APR54862.1"/>
    <property type="molecule type" value="Genomic_DNA"/>
</dbReference>
<gene>
    <name evidence="2" type="ORF">BRX40_06760</name>
    <name evidence="3" type="ORF">CA257_11470</name>
</gene>
<dbReference type="CDD" id="cd03139">
    <property type="entry name" value="GATase1_PfpI_2"/>
    <property type="match status" value="1"/>
</dbReference>
<accession>A0A1L6JFZ3</accession>
<dbReference type="PANTHER" id="PTHR43130">
    <property type="entry name" value="ARAC-FAMILY TRANSCRIPTIONAL REGULATOR"/>
    <property type="match status" value="1"/>
</dbReference>
<protein>
    <submittedName>
        <fullName evidence="3">DJ-1/PfpI family protein</fullName>
    </submittedName>
</protein>
<dbReference type="KEGG" id="skr:BRX40_06760"/>
<dbReference type="Proteomes" id="UP000185161">
    <property type="component" value="Chromosome"/>
</dbReference>
<dbReference type="Gene3D" id="3.40.50.880">
    <property type="match status" value="1"/>
</dbReference>
<reference evidence="2" key="1">
    <citation type="submission" date="2016-12" db="EMBL/GenBank/DDBJ databases">
        <title>Whole genome sequencing of Sphingomonas koreensis.</title>
        <authorList>
            <person name="Conlan S."/>
            <person name="Thomas P.J."/>
            <person name="Mullikin J."/>
            <person name="Palmore T.N."/>
            <person name="Frank K.M."/>
            <person name="Segre J.A."/>
        </authorList>
    </citation>
    <scope>NUCLEOTIDE SEQUENCE</scope>
    <source>
        <strain evidence="2">ABOJV</strain>
    </source>
</reference>
<dbReference type="STRING" id="93064.BRX40_06760"/>
<name>A0A1L6JFZ3_9SPHN</name>
<feature type="domain" description="DJ-1/PfpI" evidence="1">
    <location>
        <begin position="13"/>
        <end position="173"/>
    </location>
</feature>
<dbReference type="GO" id="GO:0006355">
    <property type="term" value="P:regulation of DNA-templated transcription"/>
    <property type="evidence" value="ECO:0007669"/>
    <property type="project" value="TreeGrafter"/>
</dbReference>
<evidence type="ECO:0000313" key="2">
    <source>
        <dbReference type="EMBL" id="APR54862.1"/>
    </source>
</evidence>
<evidence type="ECO:0000313" key="4">
    <source>
        <dbReference type="Proteomes" id="UP000185161"/>
    </source>
</evidence>
<dbReference type="AlphaFoldDB" id="A0A1L6JFZ3"/>
<dbReference type="Proteomes" id="UP000286681">
    <property type="component" value="Unassembled WGS sequence"/>
</dbReference>
<dbReference type="OrthoDB" id="186587at2"/>
<dbReference type="InterPro" id="IPR002818">
    <property type="entry name" value="DJ-1/PfpI"/>
</dbReference>